<dbReference type="Proteomes" id="UP001217089">
    <property type="component" value="Unassembled WGS sequence"/>
</dbReference>
<organism evidence="2 3">
    <name type="scientific">Tegillarca granosa</name>
    <name type="common">Malaysian cockle</name>
    <name type="synonym">Anadara granosa</name>
    <dbReference type="NCBI Taxonomy" id="220873"/>
    <lineage>
        <taxon>Eukaryota</taxon>
        <taxon>Metazoa</taxon>
        <taxon>Spiralia</taxon>
        <taxon>Lophotrochozoa</taxon>
        <taxon>Mollusca</taxon>
        <taxon>Bivalvia</taxon>
        <taxon>Autobranchia</taxon>
        <taxon>Pteriomorphia</taxon>
        <taxon>Arcoida</taxon>
        <taxon>Arcoidea</taxon>
        <taxon>Arcidae</taxon>
        <taxon>Tegillarca</taxon>
    </lineage>
</organism>
<dbReference type="PANTHER" id="PTHR19321">
    <property type="entry name" value="PROTEIN REGULATOR OF CYTOKINESIS 1 PRC1-RELATED"/>
    <property type="match status" value="1"/>
</dbReference>
<evidence type="ECO:0000256" key="1">
    <source>
        <dbReference type="SAM" id="Coils"/>
    </source>
</evidence>
<evidence type="ECO:0000313" key="3">
    <source>
        <dbReference type="Proteomes" id="UP001217089"/>
    </source>
</evidence>
<proteinExistence type="predicted"/>
<sequence>MNHYLDSSLKKLQRIWSDIGIGESQREERSKTVMLHLRNLLDEMVQEEDTLKNQIMSRIEKYKIEVTNLCEELNLPAYQENKFIFSFSFSLRYAPKGVLMLQTEKELRAKLDALSKEKHERLRTLKKLKDQDQHLCDVMCLTPYYIPTGTTPTAEQLQALELHVTSLKTEKVSY</sequence>
<dbReference type="InterPro" id="IPR007145">
    <property type="entry name" value="MAP65_Ase1_PRC1"/>
</dbReference>
<name>A0ABQ9FIF6_TEGGR</name>
<feature type="coiled-coil region" evidence="1">
    <location>
        <begin position="34"/>
        <end position="72"/>
    </location>
</feature>
<dbReference type="EMBL" id="JARBDR010000246">
    <property type="protein sequence ID" value="KAJ8317076.1"/>
    <property type="molecule type" value="Genomic_DNA"/>
</dbReference>
<comment type="caution">
    <text evidence="2">The sequence shown here is derived from an EMBL/GenBank/DDBJ whole genome shotgun (WGS) entry which is preliminary data.</text>
</comment>
<gene>
    <name evidence="2" type="ORF">KUTeg_004980</name>
</gene>
<dbReference type="PANTHER" id="PTHR19321:SF41">
    <property type="entry name" value="FASCETTO-RELATED"/>
    <property type="match status" value="1"/>
</dbReference>
<accession>A0ABQ9FIF6</accession>
<keyword evidence="1" id="KW-0175">Coiled coil</keyword>
<evidence type="ECO:0000313" key="2">
    <source>
        <dbReference type="EMBL" id="KAJ8317076.1"/>
    </source>
</evidence>
<protein>
    <submittedName>
        <fullName evidence="2">Uncharacterized protein</fullName>
    </submittedName>
</protein>
<keyword evidence="3" id="KW-1185">Reference proteome</keyword>
<dbReference type="Pfam" id="PF03999">
    <property type="entry name" value="MAP65_ASE1"/>
    <property type="match status" value="1"/>
</dbReference>
<reference evidence="2 3" key="1">
    <citation type="submission" date="2022-12" db="EMBL/GenBank/DDBJ databases">
        <title>Chromosome-level genome of Tegillarca granosa.</title>
        <authorList>
            <person name="Kim J."/>
        </authorList>
    </citation>
    <scope>NUCLEOTIDE SEQUENCE [LARGE SCALE GENOMIC DNA]</scope>
    <source>
        <strain evidence="2">Teg-2019</strain>
        <tissue evidence="2">Adductor muscle</tissue>
    </source>
</reference>